<comment type="caution">
    <text evidence="1">The sequence shown here is derived from an EMBL/GenBank/DDBJ whole genome shotgun (WGS) entry which is preliminary data.</text>
</comment>
<keyword evidence="2" id="KW-1185">Reference proteome</keyword>
<evidence type="ECO:0000313" key="2">
    <source>
        <dbReference type="Proteomes" id="UP000317982"/>
    </source>
</evidence>
<gene>
    <name evidence="1" type="ORF">FL583_27015</name>
</gene>
<accession>A0A545AKU4</accession>
<dbReference type="EMBL" id="VIRS01000021">
    <property type="protein sequence ID" value="TQS41934.1"/>
    <property type="molecule type" value="Genomic_DNA"/>
</dbReference>
<dbReference type="Proteomes" id="UP000317982">
    <property type="component" value="Unassembled WGS sequence"/>
</dbReference>
<name>A0A545AKU4_9ACTN</name>
<dbReference type="Gene3D" id="1.10.357.10">
    <property type="entry name" value="Tetracycline Repressor, domain 2"/>
    <property type="match status" value="1"/>
</dbReference>
<sequence length="153" mass="16348">MLIHHFGSRDGLLTAVVRAVEDRQRALLADRDDDGSPADAAAAFWRHLRSPELAPQERLFFEVYGQTLQGRKWAEPMLEGVVSDWLGPLTGLLAAGGIDNPGPHARLALAVTRGLLLDLLATGETAEVDAAMELFARLLLGPVENGGSAPTST</sequence>
<proteinExistence type="predicted"/>
<dbReference type="AlphaFoldDB" id="A0A545AKU4"/>
<dbReference type="RefSeq" id="WP_142707646.1">
    <property type="nucleotide sequence ID" value="NZ_VIRS01000021.1"/>
</dbReference>
<protein>
    <submittedName>
        <fullName evidence="1">TetR/AcrR family transcriptional regulator</fullName>
    </submittedName>
</protein>
<evidence type="ECO:0000313" key="1">
    <source>
        <dbReference type="EMBL" id="TQS41934.1"/>
    </source>
</evidence>
<dbReference type="InParanoid" id="A0A545AKU4"/>
<reference evidence="1 2" key="1">
    <citation type="submission" date="2019-07" db="EMBL/GenBank/DDBJ databases">
        <title>Cryptosporangium phraense sp. nov., isolated from plant litter.</title>
        <authorList>
            <person name="Suriyachadkun C."/>
        </authorList>
    </citation>
    <scope>NUCLEOTIDE SEQUENCE [LARGE SCALE GENOMIC DNA]</scope>
    <source>
        <strain evidence="1 2">A-T 5661</strain>
    </source>
</reference>
<dbReference type="OrthoDB" id="5177743at2"/>
<organism evidence="1 2">
    <name type="scientific">Cryptosporangium phraense</name>
    <dbReference type="NCBI Taxonomy" id="2593070"/>
    <lineage>
        <taxon>Bacteria</taxon>
        <taxon>Bacillati</taxon>
        <taxon>Actinomycetota</taxon>
        <taxon>Actinomycetes</taxon>
        <taxon>Cryptosporangiales</taxon>
        <taxon>Cryptosporangiaceae</taxon>
        <taxon>Cryptosporangium</taxon>
    </lineage>
</organism>